<evidence type="ECO:0000259" key="1">
    <source>
        <dbReference type="PROSITE" id="PS50883"/>
    </source>
</evidence>
<sequence>MKTKPLEHLRHSCSSHHEEQRMGHFLTAFQPIVDCQENVIVGYEALVRGQNDEDADTIIASVKKDSRYAFDQMCRARAIENASRLGLDLLLSINFLPNAILHPEQCLQATLEVAERFKFPTENIIFEFTEVEAIEDITGMLEIIRTYQNLGFKTAIDDFGSGYSGLGLLADLQTDIVKLDMSLIRHIHQDPVRQCILKHSLNMMNELSIDVIAEGIESKEEMLWLKHAGIRFMQGFYFAEPEINRLPLVDSQVFVCE</sequence>
<evidence type="ECO:0000313" key="3">
    <source>
        <dbReference type="Proteomes" id="UP000184159"/>
    </source>
</evidence>
<dbReference type="EMBL" id="FQUH01000019">
    <property type="protein sequence ID" value="SHF87145.1"/>
    <property type="molecule type" value="Genomic_DNA"/>
</dbReference>
<dbReference type="Gene3D" id="3.20.20.450">
    <property type="entry name" value="EAL domain"/>
    <property type="match status" value="1"/>
</dbReference>
<dbReference type="Proteomes" id="UP000184159">
    <property type="component" value="Unassembled WGS sequence"/>
</dbReference>
<dbReference type="Pfam" id="PF00563">
    <property type="entry name" value="EAL"/>
    <property type="match status" value="1"/>
</dbReference>
<dbReference type="InterPro" id="IPR050706">
    <property type="entry name" value="Cyclic-di-GMP_PDE-like"/>
</dbReference>
<dbReference type="SUPFAM" id="SSF141868">
    <property type="entry name" value="EAL domain-like"/>
    <property type="match status" value="1"/>
</dbReference>
<dbReference type="PROSITE" id="PS50883">
    <property type="entry name" value="EAL"/>
    <property type="match status" value="1"/>
</dbReference>
<gene>
    <name evidence="2" type="ORF">SAMN02745781_03367</name>
</gene>
<keyword evidence="3" id="KW-1185">Reference proteome</keyword>
<dbReference type="RefSeq" id="WP_072961895.1">
    <property type="nucleotide sequence ID" value="NZ_FQUH01000019.1"/>
</dbReference>
<dbReference type="CDD" id="cd01948">
    <property type="entry name" value="EAL"/>
    <property type="match status" value="1"/>
</dbReference>
<accession>A0A1M5F6M5</accession>
<dbReference type="GO" id="GO:0071111">
    <property type="term" value="F:cyclic-guanylate-specific phosphodiesterase activity"/>
    <property type="evidence" value="ECO:0007669"/>
    <property type="project" value="InterPro"/>
</dbReference>
<evidence type="ECO:0000313" key="2">
    <source>
        <dbReference type="EMBL" id="SHF87145.1"/>
    </source>
</evidence>
<dbReference type="SMART" id="SM00052">
    <property type="entry name" value="EAL"/>
    <property type="match status" value="1"/>
</dbReference>
<reference evidence="3" key="1">
    <citation type="submission" date="2016-11" db="EMBL/GenBank/DDBJ databases">
        <authorList>
            <person name="Varghese N."/>
            <person name="Submissions S."/>
        </authorList>
    </citation>
    <scope>NUCLEOTIDE SEQUENCE [LARGE SCALE GENOMIC DNA]</scope>
    <source>
        <strain evidence="3">DSM 21264</strain>
    </source>
</reference>
<organism evidence="2 3">
    <name type="scientific">Vibrio gazogenes DSM 21264 = NBRC 103151</name>
    <dbReference type="NCBI Taxonomy" id="1123492"/>
    <lineage>
        <taxon>Bacteria</taxon>
        <taxon>Pseudomonadati</taxon>
        <taxon>Pseudomonadota</taxon>
        <taxon>Gammaproteobacteria</taxon>
        <taxon>Vibrionales</taxon>
        <taxon>Vibrionaceae</taxon>
        <taxon>Vibrio</taxon>
    </lineage>
</organism>
<dbReference type="PANTHER" id="PTHR33121:SF15">
    <property type="entry name" value="BLUE LIGHT- AND TEMPERATURE-REGULATED ANTIREPRESSOR BLUF"/>
    <property type="match status" value="1"/>
</dbReference>
<feature type="domain" description="EAL" evidence="1">
    <location>
        <begin position="2"/>
        <end position="255"/>
    </location>
</feature>
<name>A0A1M5F6M5_VIBGA</name>
<proteinExistence type="predicted"/>
<dbReference type="AlphaFoldDB" id="A0A1M5F6M5"/>
<protein>
    <submittedName>
        <fullName evidence="2">EAL domain, c-di-GMP-specific phosphodiesterase class I (Or its enzymatically inactive variant)</fullName>
    </submittedName>
</protein>
<dbReference type="PANTHER" id="PTHR33121">
    <property type="entry name" value="CYCLIC DI-GMP PHOSPHODIESTERASE PDEF"/>
    <property type="match status" value="1"/>
</dbReference>
<dbReference type="InterPro" id="IPR035919">
    <property type="entry name" value="EAL_sf"/>
</dbReference>
<dbReference type="InterPro" id="IPR001633">
    <property type="entry name" value="EAL_dom"/>
</dbReference>